<evidence type="ECO:0000313" key="2">
    <source>
        <dbReference type="Proteomes" id="UP000001194"/>
    </source>
</evidence>
<reference evidence="1 2" key="1">
    <citation type="journal article" date="2008" name="Nature">
        <title>The genome of Laccaria bicolor provides insights into mycorrhizal symbiosis.</title>
        <authorList>
            <person name="Martin F."/>
            <person name="Aerts A."/>
            <person name="Ahren D."/>
            <person name="Brun A."/>
            <person name="Danchin E.G.J."/>
            <person name="Duchaussoy F."/>
            <person name="Gibon J."/>
            <person name="Kohler A."/>
            <person name="Lindquist E."/>
            <person name="Pereda V."/>
            <person name="Salamov A."/>
            <person name="Shapiro H.J."/>
            <person name="Wuyts J."/>
            <person name="Blaudez D."/>
            <person name="Buee M."/>
            <person name="Brokstein P."/>
            <person name="Canbaeck B."/>
            <person name="Cohen D."/>
            <person name="Courty P.E."/>
            <person name="Coutinho P.M."/>
            <person name="Delaruelle C."/>
            <person name="Detter J.C."/>
            <person name="Deveau A."/>
            <person name="DiFazio S."/>
            <person name="Duplessis S."/>
            <person name="Fraissinet-Tachet L."/>
            <person name="Lucic E."/>
            <person name="Frey-Klett P."/>
            <person name="Fourrey C."/>
            <person name="Feussner I."/>
            <person name="Gay G."/>
            <person name="Grimwood J."/>
            <person name="Hoegger P.J."/>
            <person name="Jain P."/>
            <person name="Kilaru S."/>
            <person name="Labbe J."/>
            <person name="Lin Y.C."/>
            <person name="Legue V."/>
            <person name="Le Tacon F."/>
            <person name="Marmeisse R."/>
            <person name="Melayah D."/>
            <person name="Montanini B."/>
            <person name="Muratet M."/>
            <person name="Nehls U."/>
            <person name="Niculita-Hirzel H."/>
            <person name="Oudot-Le Secq M.P."/>
            <person name="Peter M."/>
            <person name="Quesneville H."/>
            <person name="Rajashekar B."/>
            <person name="Reich M."/>
            <person name="Rouhier N."/>
            <person name="Schmutz J."/>
            <person name="Yin T."/>
            <person name="Chalot M."/>
            <person name="Henrissat B."/>
            <person name="Kuees U."/>
            <person name="Lucas S."/>
            <person name="Van de Peer Y."/>
            <person name="Podila G.K."/>
            <person name="Polle A."/>
            <person name="Pukkila P.J."/>
            <person name="Richardson P.M."/>
            <person name="Rouze P."/>
            <person name="Sanders I.R."/>
            <person name="Stajich J.E."/>
            <person name="Tunlid A."/>
            <person name="Tuskan G."/>
            <person name="Grigoriev I.V."/>
        </authorList>
    </citation>
    <scope>NUCLEOTIDE SEQUENCE [LARGE SCALE GENOMIC DNA]</scope>
    <source>
        <strain evidence="2">S238N-H82 / ATCC MYA-4686</strain>
    </source>
</reference>
<dbReference type="InParanoid" id="B0DGB6"/>
<sequence>MTGPGTLPHRQLDPRLVAALSGFALCYTSWPHPSMLVTKIEKFVCTGKSARPSGALSEGVTVTMSRSTQSSLYEPCDLETHWPLSDWATDYMGASAASMEHASGWTRYQLGRGRSGYLSRPGLGTHFVIESVWISVYGDPWIRDEVEFCSDDSFSPEMVDNLIHGATSHLV</sequence>
<dbReference type="GeneID" id="6078688"/>
<dbReference type="RefSeq" id="XP_001882984.1">
    <property type="nucleotide sequence ID" value="XM_001882949.1"/>
</dbReference>
<gene>
    <name evidence="1" type="ORF">LACBIDRAFT_328890</name>
</gene>
<evidence type="ECO:0000313" key="1">
    <source>
        <dbReference type="EMBL" id="EDR06123.1"/>
    </source>
</evidence>
<keyword evidence="2" id="KW-1185">Reference proteome</keyword>
<dbReference type="KEGG" id="lbc:LACBIDRAFT_328890"/>
<dbReference type="EMBL" id="DS547109">
    <property type="protein sequence ID" value="EDR06123.1"/>
    <property type="molecule type" value="Genomic_DNA"/>
</dbReference>
<name>B0DGB6_LACBS</name>
<dbReference type="Proteomes" id="UP000001194">
    <property type="component" value="Unassembled WGS sequence"/>
</dbReference>
<dbReference type="AlphaFoldDB" id="B0DGB6"/>
<protein>
    <submittedName>
        <fullName evidence="1">Predicted protein</fullName>
    </submittedName>
</protein>
<accession>B0DGB6</accession>
<proteinExistence type="predicted"/>
<dbReference type="HOGENOM" id="CLU_1563122_0_0_1"/>
<organism evidence="2">
    <name type="scientific">Laccaria bicolor (strain S238N-H82 / ATCC MYA-4686)</name>
    <name type="common">Bicoloured deceiver</name>
    <name type="synonym">Laccaria laccata var. bicolor</name>
    <dbReference type="NCBI Taxonomy" id="486041"/>
    <lineage>
        <taxon>Eukaryota</taxon>
        <taxon>Fungi</taxon>
        <taxon>Dikarya</taxon>
        <taxon>Basidiomycota</taxon>
        <taxon>Agaricomycotina</taxon>
        <taxon>Agaricomycetes</taxon>
        <taxon>Agaricomycetidae</taxon>
        <taxon>Agaricales</taxon>
        <taxon>Agaricineae</taxon>
        <taxon>Hydnangiaceae</taxon>
        <taxon>Laccaria</taxon>
    </lineage>
</organism>